<reference evidence="1 2" key="1">
    <citation type="submission" date="2023-09" db="EMBL/GenBank/DDBJ databases">
        <authorList>
            <person name="Page C.A."/>
            <person name="Perez-Diaz I.M."/>
        </authorList>
    </citation>
    <scope>NUCLEOTIDE SEQUENCE [LARGE SCALE GENOMIC DNA]</scope>
    <source>
        <strain evidence="1 2">Ll15</strain>
    </source>
</reference>
<proteinExistence type="predicted"/>
<dbReference type="Proteomes" id="UP001322664">
    <property type="component" value="Chromosome"/>
</dbReference>
<evidence type="ECO:0000313" key="1">
    <source>
        <dbReference type="EMBL" id="WPK13626.1"/>
    </source>
</evidence>
<evidence type="ECO:0000313" key="2">
    <source>
        <dbReference type="Proteomes" id="UP001322664"/>
    </source>
</evidence>
<sequence length="186" mass="21600">MKIWTIQSKQVVDDIMGNNVYIPDFNKSSYLEKIPSLKDLYTFMLHSYNNVNGSHMPGVIFGFAKTDNRSLLEISDIDEFKELMIRKKEVIVSLWKQFSSQGSVILELEYQENFNPICIDLNDFQFLMPPIVLVPPYSEIDINRLLNNIANGVIQSSIFTSGIIQTHTPYIKKENIIRTHEFFEIE</sequence>
<dbReference type="EMBL" id="CP137624">
    <property type="protein sequence ID" value="WPK13626.1"/>
    <property type="molecule type" value="Genomic_DNA"/>
</dbReference>
<gene>
    <name evidence="1" type="ORF">R6U77_08170</name>
</gene>
<protein>
    <recommendedName>
        <fullName evidence="3">Schlafen AlbA-2 domain-containing protein</fullName>
    </recommendedName>
</protein>
<organism evidence="1 2">
    <name type="scientific">Lysinibacillus louembei</name>
    <dbReference type="NCBI Taxonomy" id="1470088"/>
    <lineage>
        <taxon>Bacteria</taxon>
        <taxon>Bacillati</taxon>
        <taxon>Bacillota</taxon>
        <taxon>Bacilli</taxon>
        <taxon>Bacillales</taxon>
        <taxon>Bacillaceae</taxon>
        <taxon>Lysinibacillus</taxon>
    </lineage>
</organism>
<accession>A0ABZ0S2T2</accession>
<dbReference type="RefSeq" id="WP_319838101.1">
    <property type="nucleotide sequence ID" value="NZ_CP137624.1"/>
</dbReference>
<evidence type="ECO:0008006" key="3">
    <source>
        <dbReference type="Google" id="ProtNLM"/>
    </source>
</evidence>
<name>A0ABZ0S2T2_9BACI</name>
<keyword evidence="2" id="KW-1185">Reference proteome</keyword>